<sequence length="320" mass="36511">MLRRINWGDVLDEKCAERRLKHKYAGVFYRLLLRLELLLVALSIKTLLDTKRPTGVAVWNGSHRYCRLLMALAPESTRRFFFENGLLPKTTTVDPQGVNYQNSVPRDPEFYKRRGMAVSGSSFVLAPRQSKRELGAPVELPERFIFFPFQVDSDTQIRFFSPWIRDMRDLFALAERMVKACGLPAVFKEHPSSKHEYPDLHARVSERLIFANANSTEELIRQSLFVVTVNSTVGLESLLCAKPVMTLGQACYNIEGVVVQADSEQSAIRLACNYPDWPLNEAVRDGFIQYLNEEYCIPGSWQHPDQAHIECVVARLTGRG</sequence>
<gene>
    <name evidence="1" type="ORF">DFO61_1279</name>
</gene>
<comment type="caution">
    <text evidence="1">The sequence shown here is derived from an EMBL/GenBank/DDBJ whole genome shotgun (WGS) entry which is preliminary data.</text>
</comment>
<evidence type="ECO:0000313" key="2">
    <source>
        <dbReference type="Proteomes" id="UP000265836"/>
    </source>
</evidence>
<reference evidence="1 2" key="1">
    <citation type="submission" date="2018-08" db="EMBL/GenBank/DDBJ databases">
        <title>Genome sequencing of rice bacterial endophytes.</title>
        <authorList>
            <person name="Venturi V."/>
        </authorList>
    </citation>
    <scope>NUCLEOTIDE SEQUENCE [LARGE SCALE GENOMIC DNA]</scope>
    <source>
        <strain evidence="1 2">E1205</strain>
    </source>
</reference>
<dbReference type="Proteomes" id="UP000265836">
    <property type="component" value="Unassembled WGS sequence"/>
</dbReference>
<dbReference type="AlphaFoldDB" id="A0A397NIX2"/>
<dbReference type="GO" id="GO:0000271">
    <property type="term" value="P:polysaccharide biosynthetic process"/>
    <property type="evidence" value="ECO:0007669"/>
    <property type="project" value="InterPro"/>
</dbReference>
<dbReference type="GO" id="GO:0015774">
    <property type="term" value="P:polysaccharide transport"/>
    <property type="evidence" value="ECO:0007669"/>
    <property type="project" value="InterPro"/>
</dbReference>
<dbReference type="Pfam" id="PF05159">
    <property type="entry name" value="Capsule_synth"/>
    <property type="match status" value="1"/>
</dbReference>
<evidence type="ECO:0000313" key="1">
    <source>
        <dbReference type="EMBL" id="RIA34625.1"/>
    </source>
</evidence>
<organism evidence="1 2">
    <name type="scientific">Ectopseudomonas oleovorans</name>
    <name type="common">Pseudomonas oleovorans</name>
    <dbReference type="NCBI Taxonomy" id="301"/>
    <lineage>
        <taxon>Bacteria</taxon>
        <taxon>Pseudomonadati</taxon>
        <taxon>Pseudomonadota</taxon>
        <taxon>Gammaproteobacteria</taxon>
        <taxon>Pseudomonadales</taxon>
        <taxon>Pseudomonadaceae</taxon>
        <taxon>Ectopseudomonas</taxon>
    </lineage>
</organism>
<dbReference type="CDD" id="cd16438">
    <property type="entry name" value="beta_Kdo_transferase_KpsS_like"/>
    <property type="match status" value="1"/>
</dbReference>
<proteinExistence type="predicted"/>
<accession>A0A397NIX2</accession>
<name>A0A397NIX2_ECTOL</name>
<dbReference type="EMBL" id="QXDA01000002">
    <property type="protein sequence ID" value="RIA34625.1"/>
    <property type="molecule type" value="Genomic_DNA"/>
</dbReference>
<protein>
    <submittedName>
        <fullName evidence="1">Capsular polysaccharide export protein</fullName>
    </submittedName>
</protein>
<dbReference type="InterPro" id="IPR007833">
    <property type="entry name" value="Capsule_polysaccharide_synth"/>
</dbReference>